<feature type="chain" id="PRO_5002207223" evidence="1">
    <location>
        <begin position="35"/>
        <end position="66"/>
    </location>
</feature>
<proteinExistence type="predicted"/>
<protein>
    <submittedName>
        <fullName evidence="2">Uncharacterized protein</fullName>
    </submittedName>
</protein>
<dbReference type="HOGENOM" id="CLU_2838225_0_0_1"/>
<evidence type="ECO:0000313" key="3">
    <source>
        <dbReference type="Proteomes" id="UP000054018"/>
    </source>
</evidence>
<sequence>MPRLAASCSASARRNSPCFVFLVLAMCLTRLTLSSLNLECQSSKEEAGVGHRRCCQRRGDLWSWVM</sequence>
<name>A0A0C9ZT38_9AGAM</name>
<keyword evidence="3" id="KW-1185">Reference proteome</keyword>
<organism evidence="2 3">
    <name type="scientific">Pisolithus microcarpus 441</name>
    <dbReference type="NCBI Taxonomy" id="765257"/>
    <lineage>
        <taxon>Eukaryota</taxon>
        <taxon>Fungi</taxon>
        <taxon>Dikarya</taxon>
        <taxon>Basidiomycota</taxon>
        <taxon>Agaricomycotina</taxon>
        <taxon>Agaricomycetes</taxon>
        <taxon>Agaricomycetidae</taxon>
        <taxon>Boletales</taxon>
        <taxon>Sclerodermatineae</taxon>
        <taxon>Pisolithaceae</taxon>
        <taxon>Pisolithus</taxon>
    </lineage>
</organism>
<dbReference type="Proteomes" id="UP000054018">
    <property type="component" value="Unassembled WGS sequence"/>
</dbReference>
<gene>
    <name evidence="2" type="ORF">PISMIDRAFT_679759</name>
</gene>
<dbReference type="EMBL" id="KN833733">
    <property type="protein sequence ID" value="KIK22898.1"/>
    <property type="molecule type" value="Genomic_DNA"/>
</dbReference>
<reference evidence="3" key="2">
    <citation type="submission" date="2015-01" db="EMBL/GenBank/DDBJ databases">
        <title>Evolutionary Origins and Diversification of the Mycorrhizal Mutualists.</title>
        <authorList>
            <consortium name="DOE Joint Genome Institute"/>
            <consortium name="Mycorrhizal Genomics Consortium"/>
            <person name="Kohler A."/>
            <person name="Kuo A."/>
            <person name="Nagy L.G."/>
            <person name="Floudas D."/>
            <person name="Copeland A."/>
            <person name="Barry K.W."/>
            <person name="Cichocki N."/>
            <person name="Veneault-Fourrey C."/>
            <person name="LaButti K."/>
            <person name="Lindquist E.A."/>
            <person name="Lipzen A."/>
            <person name="Lundell T."/>
            <person name="Morin E."/>
            <person name="Murat C."/>
            <person name="Riley R."/>
            <person name="Ohm R."/>
            <person name="Sun H."/>
            <person name="Tunlid A."/>
            <person name="Henrissat B."/>
            <person name="Grigoriev I.V."/>
            <person name="Hibbett D.S."/>
            <person name="Martin F."/>
        </authorList>
    </citation>
    <scope>NUCLEOTIDE SEQUENCE [LARGE SCALE GENOMIC DNA]</scope>
    <source>
        <strain evidence="3">441</strain>
    </source>
</reference>
<accession>A0A0C9ZT38</accession>
<feature type="non-terminal residue" evidence="2">
    <location>
        <position position="66"/>
    </location>
</feature>
<feature type="signal peptide" evidence="1">
    <location>
        <begin position="1"/>
        <end position="34"/>
    </location>
</feature>
<dbReference type="AlphaFoldDB" id="A0A0C9ZT38"/>
<reference evidence="2 3" key="1">
    <citation type="submission" date="2014-04" db="EMBL/GenBank/DDBJ databases">
        <authorList>
            <consortium name="DOE Joint Genome Institute"/>
            <person name="Kuo A."/>
            <person name="Kohler A."/>
            <person name="Costa M.D."/>
            <person name="Nagy L.G."/>
            <person name="Floudas D."/>
            <person name="Copeland A."/>
            <person name="Barry K.W."/>
            <person name="Cichocki N."/>
            <person name="Veneault-Fourrey C."/>
            <person name="LaButti K."/>
            <person name="Lindquist E.A."/>
            <person name="Lipzen A."/>
            <person name="Lundell T."/>
            <person name="Morin E."/>
            <person name="Murat C."/>
            <person name="Sun H."/>
            <person name="Tunlid A."/>
            <person name="Henrissat B."/>
            <person name="Grigoriev I.V."/>
            <person name="Hibbett D.S."/>
            <person name="Martin F."/>
            <person name="Nordberg H.P."/>
            <person name="Cantor M.N."/>
            <person name="Hua S.X."/>
        </authorList>
    </citation>
    <scope>NUCLEOTIDE SEQUENCE [LARGE SCALE GENOMIC DNA]</scope>
    <source>
        <strain evidence="2 3">441</strain>
    </source>
</reference>
<evidence type="ECO:0000313" key="2">
    <source>
        <dbReference type="EMBL" id="KIK22898.1"/>
    </source>
</evidence>
<keyword evidence="1" id="KW-0732">Signal</keyword>
<evidence type="ECO:0000256" key="1">
    <source>
        <dbReference type="SAM" id="SignalP"/>
    </source>
</evidence>